<accession>A0A2H1L8L6</accession>
<evidence type="ECO:0000256" key="1">
    <source>
        <dbReference type="SAM" id="MobiDB-lite"/>
    </source>
</evidence>
<protein>
    <submittedName>
        <fullName evidence="2">Uncharacterized protein</fullName>
    </submittedName>
</protein>
<feature type="region of interest" description="Disordered" evidence="1">
    <location>
        <begin position="309"/>
        <end position="369"/>
    </location>
</feature>
<name>A0A2H1L8L6_9MICO</name>
<dbReference type="RefSeq" id="WP_101590036.1">
    <property type="nucleotide sequence ID" value="NZ_FXZM01000017.1"/>
</dbReference>
<feature type="region of interest" description="Disordered" evidence="1">
    <location>
        <begin position="246"/>
        <end position="279"/>
    </location>
</feature>
<keyword evidence="3" id="KW-1185">Reference proteome</keyword>
<reference evidence="3" key="1">
    <citation type="submission" date="2017-03" db="EMBL/GenBank/DDBJ databases">
        <authorList>
            <person name="Monnet C."/>
        </authorList>
    </citation>
    <scope>NUCLEOTIDE SEQUENCE [LARGE SCALE GENOMIC DNA]</scope>
    <source>
        <strain evidence="3">SJ5-8</strain>
    </source>
</reference>
<dbReference type="EMBL" id="FXZM01000017">
    <property type="protein sequence ID" value="SMY13135.1"/>
    <property type="molecule type" value="Genomic_DNA"/>
</dbReference>
<proteinExistence type="predicted"/>
<dbReference type="AlphaFoldDB" id="A0A2H1L8L6"/>
<feature type="compositionally biased region" description="Pro residues" evidence="1">
    <location>
        <begin position="325"/>
        <end position="335"/>
    </location>
</feature>
<sequence length="487" mass="50822">MDAGAAGESRSGGWTVEEQIDPTLFRVRRNGQTRWFAVVESDAVGESESRVWTHVRGACVEGRGGLLVARCEGGLLEGALRRRGGMSAALALGVLDEVLELLETAPVAPRGVSRAAIRSFAVERGGGVALIPGRFREGAKRSDAAELGELLHLSLTGSTWEETALPLAETAPDVPTAVSALVSDLLEGEILTRSGERVDFVDLRARIARLGPSRARGFLPAEPGVLEEDVPTGTLSPEVVVALRGAPLDGRQPSGPSRVPAENRGIATTRRDRRRVERGGRHGRLSIGILAGCAAAVAAGAVLMGSGAGTGDADVRHEASRRAPAAPPDPTPAPMSPRSLSPSTVAQSSQGPTRMPATSEPHASEPRDAAVELTRARAEAFAVGDADALAAVTVPGSPAAEADAQRTLGECAECADALSLSDVGFADEHEVPAVRGEQHDEEGRTPAEGKRAHVSAMMRSAGAAPVPVVFVLEWYEGRWRVHDVHPS</sequence>
<gene>
    <name evidence="2" type="ORF">BJEO58_02745</name>
</gene>
<evidence type="ECO:0000313" key="2">
    <source>
        <dbReference type="EMBL" id="SMY13135.1"/>
    </source>
</evidence>
<feature type="compositionally biased region" description="Polar residues" evidence="1">
    <location>
        <begin position="340"/>
        <end position="352"/>
    </location>
</feature>
<evidence type="ECO:0000313" key="3">
    <source>
        <dbReference type="Proteomes" id="UP000234462"/>
    </source>
</evidence>
<dbReference type="Proteomes" id="UP000234462">
    <property type="component" value="Unassembled WGS sequence"/>
</dbReference>
<organism evidence="2 3">
    <name type="scientific">Brevibacterium jeotgali</name>
    <dbReference type="NCBI Taxonomy" id="1262550"/>
    <lineage>
        <taxon>Bacteria</taxon>
        <taxon>Bacillati</taxon>
        <taxon>Actinomycetota</taxon>
        <taxon>Actinomycetes</taxon>
        <taxon>Micrococcales</taxon>
        <taxon>Brevibacteriaceae</taxon>
        <taxon>Brevibacterium</taxon>
    </lineage>
</organism>
<dbReference type="OrthoDB" id="9986799at2"/>